<name>A0A4R6BUU5_9STAP</name>
<accession>A0A4R6BUU5</accession>
<dbReference type="InterPro" id="IPR029756">
    <property type="entry name" value="MTH1187/YkoF-like"/>
</dbReference>
<reference evidence="3 4" key="1">
    <citation type="submission" date="2019-01" db="EMBL/GenBank/DDBJ databases">
        <title>Draft genome sequences of the type strains of six Macrococcus species.</title>
        <authorList>
            <person name="Mazhar S."/>
            <person name="Altermann E."/>
            <person name="Hill C."/>
            <person name="Mcauliffe O."/>
        </authorList>
    </citation>
    <scope>NUCLEOTIDE SEQUENCE [LARGE SCALE GENOMIC DNA]</scope>
    <source>
        <strain evidence="3 4">CCM4815</strain>
    </source>
</reference>
<dbReference type="OrthoDB" id="5886358at2"/>
<dbReference type="SUPFAM" id="SSF89957">
    <property type="entry name" value="MTH1187/YkoF-like"/>
    <property type="match status" value="1"/>
</dbReference>
<dbReference type="PANTHER" id="PTHR33777:SF1">
    <property type="entry name" value="UPF0045 PROTEIN ECM15"/>
    <property type="match status" value="1"/>
</dbReference>
<feature type="domain" description="Thiamine-binding protein" evidence="2">
    <location>
        <begin position="6"/>
        <end position="94"/>
    </location>
</feature>
<dbReference type="Gene3D" id="3.30.70.930">
    <property type="match status" value="1"/>
</dbReference>
<dbReference type="InterPro" id="IPR051614">
    <property type="entry name" value="UPF0045_domain"/>
</dbReference>
<dbReference type="PANTHER" id="PTHR33777">
    <property type="entry name" value="UPF0045 PROTEIN ECM15"/>
    <property type="match status" value="1"/>
</dbReference>
<dbReference type="Pfam" id="PF01910">
    <property type="entry name" value="Thiamine_BP"/>
    <property type="match status" value="1"/>
</dbReference>
<evidence type="ECO:0000313" key="3">
    <source>
        <dbReference type="EMBL" id="TDM11859.1"/>
    </source>
</evidence>
<proteinExistence type="inferred from homology"/>
<comment type="caution">
    <text evidence="3">The sequence shown here is derived from an EMBL/GenBank/DDBJ whole genome shotgun (WGS) entry which is preliminary data.</text>
</comment>
<dbReference type="RefSeq" id="WP_133443715.1">
    <property type="nucleotide sequence ID" value="NZ_SCWB01000008.1"/>
</dbReference>
<evidence type="ECO:0000313" key="4">
    <source>
        <dbReference type="Proteomes" id="UP000294802"/>
    </source>
</evidence>
<sequence length="95" mass="10689">MADTLMSIQIVPKTPNGEDFIPYVDEAIAVIEASGLPFLVSPLETTIEGEMAELLILIEQMNKRMRELGCLSIISQVKFYHAENASMNELVKKYR</sequence>
<evidence type="ECO:0000256" key="1">
    <source>
        <dbReference type="ARBA" id="ARBA00010272"/>
    </source>
</evidence>
<gene>
    <name evidence="3" type="ORF">ERX29_05595</name>
</gene>
<dbReference type="Proteomes" id="UP000294802">
    <property type="component" value="Unassembled WGS sequence"/>
</dbReference>
<comment type="similarity">
    <text evidence="1">Belongs to the UPF0045 family.</text>
</comment>
<evidence type="ECO:0000259" key="2">
    <source>
        <dbReference type="Pfam" id="PF01910"/>
    </source>
</evidence>
<organism evidence="3 4">
    <name type="scientific">Macrococcus lamae</name>
    <dbReference type="NCBI Taxonomy" id="198484"/>
    <lineage>
        <taxon>Bacteria</taxon>
        <taxon>Bacillati</taxon>
        <taxon>Bacillota</taxon>
        <taxon>Bacilli</taxon>
        <taxon>Bacillales</taxon>
        <taxon>Staphylococcaceae</taxon>
        <taxon>Macrococcus</taxon>
    </lineage>
</organism>
<dbReference type="AlphaFoldDB" id="A0A4R6BUU5"/>
<dbReference type="GO" id="GO:0005829">
    <property type="term" value="C:cytosol"/>
    <property type="evidence" value="ECO:0007669"/>
    <property type="project" value="TreeGrafter"/>
</dbReference>
<dbReference type="EMBL" id="SCWB01000008">
    <property type="protein sequence ID" value="TDM11859.1"/>
    <property type="molecule type" value="Genomic_DNA"/>
</dbReference>
<keyword evidence="4" id="KW-1185">Reference proteome</keyword>
<dbReference type="InterPro" id="IPR002767">
    <property type="entry name" value="Thiamine_BP"/>
</dbReference>
<protein>
    <submittedName>
        <fullName evidence="3">Thiamine-binding protein</fullName>
    </submittedName>
</protein>